<dbReference type="OrthoDB" id="534610at2759"/>
<keyword evidence="2" id="KW-1185">Reference proteome</keyword>
<proteinExistence type="predicted"/>
<protein>
    <submittedName>
        <fullName evidence="1">Uncharacterized protein</fullName>
    </submittedName>
</protein>
<dbReference type="EMBL" id="CP031041">
    <property type="protein sequence ID" value="QDZ22598.1"/>
    <property type="molecule type" value="Genomic_DNA"/>
</dbReference>
<dbReference type="AlphaFoldDB" id="A0A5B8MPJ7"/>
<evidence type="ECO:0000313" key="1">
    <source>
        <dbReference type="EMBL" id="QDZ22598.1"/>
    </source>
</evidence>
<accession>A0A5B8MPJ7</accession>
<gene>
    <name evidence="1" type="ORF">A3770_08p51160</name>
</gene>
<dbReference type="PANTHER" id="PTHR35100:SF1">
    <property type="entry name" value="F15H11.13 PROTEIN"/>
    <property type="match status" value="1"/>
</dbReference>
<dbReference type="PANTHER" id="PTHR35100">
    <property type="entry name" value="FOLD PROTEIN"/>
    <property type="match status" value="1"/>
</dbReference>
<name>A0A5B8MPJ7_9CHLO</name>
<dbReference type="Proteomes" id="UP000316726">
    <property type="component" value="Chromosome 8"/>
</dbReference>
<reference evidence="1 2" key="1">
    <citation type="submission" date="2018-07" db="EMBL/GenBank/DDBJ databases">
        <title>The complete nuclear genome of the prasinophyte Chloropicon primus (CCMP1205).</title>
        <authorList>
            <person name="Pombert J.-F."/>
            <person name="Otis C."/>
            <person name="Turmel M."/>
            <person name="Lemieux C."/>
        </authorList>
    </citation>
    <scope>NUCLEOTIDE SEQUENCE [LARGE SCALE GENOMIC DNA]</scope>
    <source>
        <strain evidence="1 2">CCMP1205</strain>
    </source>
</reference>
<sequence length="183" mass="19987">MGDLSLTETLVNLLTCAPYFGMARSVPVAKGVVGAVWNRVFSVSCKFTGFCALLYHLSKGKIRHFFRRLDYTSVALSAVSLTLARSAEGRRPVFLCAVSAALAPFQPLLVAGAHVLGTEFSFLRRALKDPNLRDRHFVHTCAGVTAFGAFYGDDWFPQVPYLHAIWHVLSAYATSTTSCLVAP</sequence>
<organism evidence="1 2">
    <name type="scientific">Chloropicon primus</name>
    <dbReference type="NCBI Taxonomy" id="1764295"/>
    <lineage>
        <taxon>Eukaryota</taxon>
        <taxon>Viridiplantae</taxon>
        <taxon>Chlorophyta</taxon>
        <taxon>Chloropicophyceae</taxon>
        <taxon>Chloropicales</taxon>
        <taxon>Chloropicaceae</taxon>
        <taxon>Chloropicon</taxon>
    </lineage>
</organism>
<evidence type="ECO:0000313" key="2">
    <source>
        <dbReference type="Proteomes" id="UP000316726"/>
    </source>
</evidence>